<dbReference type="InterPro" id="IPR002293">
    <property type="entry name" value="AA/rel_permease1"/>
</dbReference>
<keyword evidence="4 6" id="KW-1133">Transmembrane helix</keyword>
<reference evidence="7 8" key="1">
    <citation type="submission" date="2018-10" db="EMBL/GenBank/DDBJ databases">
        <title>Isolation of pseudouridimycin from Streptomyces albus DSM 40763.</title>
        <authorList>
            <person name="Rosenqvist P."/>
            <person name="Metsae-Ketelae M."/>
            <person name="Virta P."/>
        </authorList>
    </citation>
    <scope>NUCLEOTIDE SEQUENCE [LARGE SCALE GENOMIC DNA]</scope>
    <source>
        <strain evidence="7 8">DSM 40763</strain>
    </source>
</reference>
<dbReference type="Pfam" id="PF13520">
    <property type="entry name" value="AA_permease_2"/>
    <property type="match status" value="1"/>
</dbReference>
<comment type="subcellular location">
    <subcellularLocation>
        <location evidence="1">Cell membrane</location>
        <topology evidence="1">Multi-pass membrane protein</topology>
    </subcellularLocation>
</comment>
<dbReference type="GO" id="GO:0005886">
    <property type="term" value="C:plasma membrane"/>
    <property type="evidence" value="ECO:0007669"/>
    <property type="project" value="UniProtKB-SubCell"/>
</dbReference>
<dbReference type="Proteomes" id="UP000298111">
    <property type="component" value="Unassembled WGS sequence"/>
</dbReference>
<dbReference type="PANTHER" id="PTHR42770:SF16">
    <property type="entry name" value="AMINO ACID PERMEASE"/>
    <property type="match status" value="1"/>
</dbReference>
<dbReference type="GO" id="GO:0022857">
    <property type="term" value="F:transmembrane transporter activity"/>
    <property type="evidence" value="ECO:0007669"/>
    <property type="project" value="InterPro"/>
</dbReference>
<feature type="transmembrane region" description="Helical" evidence="6">
    <location>
        <begin position="164"/>
        <end position="185"/>
    </location>
</feature>
<comment type="caution">
    <text evidence="7">The sequence shown here is derived from an EMBL/GenBank/DDBJ whole genome shotgun (WGS) entry which is preliminary data.</text>
</comment>
<gene>
    <name evidence="7" type="ORF">D8771_11870</name>
</gene>
<evidence type="ECO:0000313" key="8">
    <source>
        <dbReference type="Proteomes" id="UP000298111"/>
    </source>
</evidence>
<evidence type="ECO:0000256" key="1">
    <source>
        <dbReference type="ARBA" id="ARBA00004651"/>
    </source>
</evidence>
<feature type="transmembrane region" description="Helical" evidence="6">
    <location>
        <begin position="83"/>
        <end position="108"/>
    </location>
</feature>
<name>A0A8H1QT39_9ACTN</name>
<evidence type="ECO:0000256" key="5">
    <source>
        <dbReference type="ARBA" id="ARBA00023136"/>
    </source>
</evidence>
<keyword evidence="5 6" id="KW-0472">Membrane</keyword>
<dbReference type="PANTHER" id="PTHR42770">
    <property type="entry name" value="AMINO ACID TRANSPORTER-RELATED"/>
    <property type="match status" value="1"/>
</dbReference>
<feature type="transmembrane region" description="Helical" evidence="6">
    <location>
        <begin position="227"/>
        <end position="245"/>
    </location>
</feature>
<feature type="transmembrane region" description="Helical" evidence="6">
    <location>
        <begin position="20"/>
        <end position="38"/>
    </location>
</feature>
<feature type="transmembrane region" description="Helical" evidence="6">
    <location>
        <begin position="129"/>
        <end position="152"/>
    </location>
</feature>
<accession>A0A8H1QT39</accession>
<evidence type="ECO:0000256" key="6">
    <source>
        <dbReference type="SAM" id="Phobius"/>
    </source>
</evidence>
<keyword evidence="3 6" id="KW-0812">Transmembrane</keyword>
<organism evidence="7 8">
    <name type="scientific">Streptomyces albus</name>
    <dbReference type="NCBI Taxonomy" id="1888"/>
    <lineage>
        <taxon>Bacteria</taxon>
        <taxon>Bacillati</taxon>
        <taxon>Actinomycetota</taxon>
        <taxon>Actinomycetes</taxon>
        <taxon>Kitasatosporales</taxon>
        <taxon>Streptomycetaceae</taxon>
        <taxon>Streptomyces</taxon>
    </lineage>
</organism>
<dbReference type="InterPro" id="IPR050367">
    <property type="entry name" value="APC_superfamily"/>
</dbReference>
<protein>
    <submittedName>
        <fullName evidence="7">Amino acid permease</fullName>
    </submittedName>
</protein>
<proteinExistence type="predicted"/>
<evidence type="ECO:0000256" key="3">
    <source>
        <dbReference type="ARBA" id="ARBA00022692"/>
    </source>
</evidence>
<dbReference type="Gene3D" id="1.20.1740.10">
    <property type="entry name" value="Amino acid/polyamine transporter I"/>
    <property type="match status" value="1"/>
</dbReference>
<keyword evidence="2" id="KW-1003">Cell membrane</keyword>
<feature type="transmembrane region" description="Helical" evidence="6">
    <location>
        <begin position="197"/>
        <end position="215"/>
    </location>
</feature>
<sequence length="278" mass="28682">MVGWDNSASMAAEIRRPRRVVPVTLAAAVALAGGVYALSTWAGVAGYAHWQGPAAGTGRFGDPANSAPFLELADHYLPLARPVLAAFGAISSVACLIAATTAMSRITFTAARAGMLPRALGHVSARRAVPTGAAVLWLVLIGACVVLPTALLGAAPTTVSAWEAGIGTVPLLISLFVGLVGLPVYLLRTARHTLRPLPHLVIPLVGLVVIGWGVWGNVRPDQPAPGNLYWLWTGLILLLALAAAVRFTRRPAGRRDLSALGLARPDAPGPEGAPPAAP</sequence>
<dbReference type="AlphaFoldDB" id="A0A8H1QT39"/>
<evidence type="ECO:0000313" key="7">
    <source>
        <dbReference type="EMBL" id="TGG84564.1"/>
    </source>
</evidence>
<dbReference type="EMBL" id="RCIY01000046">
    <property type="protein sequence ID" value="TGG84564.1"/>
    <property type="molecule type" value="Genomic_DNA"/>
</dbReference>
<evidence type="ECO:0000256" key="4">
    <source>
        <dbReference type="ARBA" id="ARBA00022989"/>
    </source>
</evidence>
<evidence type="ECO:0000256" key="2">
    <source>
        <dbReference type="ARBA" id="ARBA00022475"/>
    </source>
</evidence>